<dbReference type="Pfam" id="PF22046">
    <property type="entry name" value="FabMG"/>
    <property type="match status" value="1"/>
</dbReference>
<dbReference type="Proteomes" id="UP000502415">
    <property type="component" value="Chromosome"/>
</dbReference>
<dbReference type="KEGG" id="mfy:HH212_16600"/>
<keyword evidence="2" id="KW-1185">Reference proteome</keyword>
<dbReference type="EMBL" id="CP051685">
    <property type="protein sequence ID" value="QJE01460.1"/>
    <property type="molecule type" value="Genomic_DNA"/>
</dbReference>
<dbReference type="InterPro" id="IPR053909">
    <property type="entry name" value="FabMG"/>
</dbReference>
<evidence type="ECO:0000313" key="1">
    <source>
        <dbReference type="EMBL" id="QJE01460.1"/>
    </source>
</evidence>
<organism evidence="1 2">
    <name type="scientific">Massilia forsythiae</name>
    <dbReference type="NCBI Taxonomy" id="2728020"/>
    <lineage>
        <taxon>Bacteria</taxon>
        <taxon>Pseudomonadati</taxon>
        <taxon>Pseudomonadota</taxon>
        <taxon>Betaproteobacteria</taxon>
        <taxon>Burkholderiales</taxon>
        <taxon>Oxalobacteraceae</taxon>
        <taxon>Telluria group</taxon>
        <taxon>Massilia</taxon>
    </lineage>
</organism>
<gene>
    <name evidence="1" type="ORF">HH212_16600</name>
</gene>
<reference evidence="1 2" key="1">
    <citation type="submission" date="2020-04" db="EMBL/GenBank/DDBJ databases">
        <title>Genome sequencing of novel species.</title>
        <authorList>
            <person name="Heo J."/>
            <person name="Kim S.-J."/>
            <person name="Kim J.-S."/>
            <person name="Hong S.-B."/>
            <person name="Kwon S.-W."/>
        </authorList>
    </citation>
    <scope>NUCLEOTIDE SEQUENCE [LARGE SCALE GENOMIC DNA]</scope>
    <source>
        <strain evidence="1 2">GN2-R2</strain>
    </source>
</reference>
<evidence type="ECO:0000313" key="2">
    <source>
        <dbReference type="Proteomes" id="UP000502415"/>
    </source>
</evidence>
<name>A0A7Z2VYZ0_9BURK</name>
<proteinExistence type="predicted"/>
<dbReference type="AlphaFoldDB" id="A0A7Z2VYZ0"/>
<dbReference type="RefSeq" id="WP_170203484.1">
    <property type="nucleotide sequence ID" value="NZ_CP051685.1"/>
</dbReference>
<sequence length="438" mass="48043">MTEYKALRHIPHANLFRQGDVFVLFGELFGRGYANGLVDQARAAGMTILGITVGRRDEGGALRALTTEEHAEAEGKLGGKIINVPLMAGFDMDAPEGEQNPTEMLAGVTLKGWQEDKLDWDKIEACRLAGVRRFSAAAQQAMAEIDKLVPDGANVFFAHTMAGGIPKIKAFLAIANRIYKGRGERFMSSRALLDSDLGKLILMNFDEVTANTLKYLIDASSAIRERVTAQGGQVRYTAYGYHGTEVLIGGEYTWQTYTNYTQGYAKMRLESIAEAAWRQGIAATVFNCPEIRTNSSDIFVGVELSLFPLLAALKKENGGAWAQQQWDACQALLGEGVSLQSILDKLEAYLQTDTSKGFRDFEAWPMDNTPALADVMIGTSDEITSLHLDRKALITDHLSALVLESAGPLMFHGAAEKIAPVLWLNHDIIARQLNELHN</sequence>
<protein>
    <submittedName>
        <fullName evidence="1">Uncharacterized protein</fullName>
    </submittedName>
</protein>
<accession>A0A7Z2VYZ0</accession>